<name>A0A821VXG0_9BILA</name>
<dbReference type="Proteomes" id="UP000663838">
    <property type="component" value="Unassembled WGS sequence"/>
</dbReference>
<reference evidence="2" key="1">
    <citation type="submission" date="2021-02" db="EMBL/GenBank/DDBJ databases">
        <authorList>
            <person name="Nowell W R."/>
        </authorList>
    </citation>
    <scope>NUCLEOTIDE SEQUENCE</scope>
</reference>
<sequence>MAHSDFWSEGRILIAGDSRVRRLMSDPDPILAEKVDYAFEGGVLIKDLVSLVEDNLTDHHKVIILFGMIGDEVQKYLHYVSVHDTVSMIRSKECDASESIITVVKACSAKWISLRSERIVLWTIPHYIDYVSHNEGKLGDYELGKEQSSVYSRLSQPHLDNDDDDSIAEESWGRYSNLSWKASTSGENQSVPKVSPPGFIQRSQPWSWAQHNQRLNAVKVEVYTQGLESQKRAEGRLADIIRDRGLKLAEQGQFDSVNAASRCWLTNLHTEMNSPAPGAKMVQKEIAQLLPVEEDKTSSDSD</sequence>
<evidence type="ECO:0000313" key="3">
    <source>
        <dbReference type="Proteomes" id="UP000663838"/>
    </source>
</evidence>
<dbReference type="EMBL" id="CAJOBS010006497">
    <property type="protein sequence ID" value="CAF4913381.1"/>
    <property type="molecule type" value="Genomic_DNA"/>
</dbReference>
<comment type="caution">
    <text evidence="2">The sequence shown here is derived from an EMBL/GenBank/DDBJ whole genome shotgun (WGS) entry which is preliminary data.</text>
</comment>
<protein>
    <submittedName>
        <fullName evidence="2">Uncharacterized protein</fullName>
    </submittedName>
</protein>
<gene>
    <name evidence="1" type="ORF">KIK155_LOCUS10336</name>
    <name evidence="2" type="ORF">TOA249_LOCUS31559</name>
</gene>
<accession>A0A821VXG0</accession>
<evidence type="ECO:0000313" key="2">
    <source>
        <dbReference type="EMBL" id="CAF4913381.1"/>
    </source>
</evidence>
<dbReference type="AlphaFoldDB" id="A0A821VXG0"/>
<dbReference type="EMBL" id="CAJNYV010001494">
    <property type="protein sequence ID" value="CAF3425364.1"/>
    <property type="molecule type" value="Genomic_DNA"/>
</dbReference>
<dbReference type="Proteomes" id="UP000663865">
    <property type="component" value="Unassembled WGS sequence"/>
</dbReference>
<proteinExistence type="predicted"/>
<evidence type="ECO:0000313" key="1">
    <source>
        <dbReference type="EMBL" id="CAF3425364.1"/>
    </source>
</evidence>
<organism evidence="2 3">
    <name type="scientific">Rotaria socialis</name>
    <dbReference type="NCBI Taxonomy" id="392032"/>
    <lineage>
        <taxon>Eukaryota</taxon>
        <taxon>Metazoa</taxon>
        <taxon>Spiralia</taxon>
        <taxon>Gnathifera</taxon>
        <taxon>Rotifera</taxon>
        <taxon>Eurotatoria</taxon>
        <taxon>Bdelloidea</taxon>
        <taxon>Philodinida</taxon>
        <taxon>Philodinidae</taxon>
        <taxon>Rotaria</taxon>
    </lineage>
</organism>